<evidence type="ECO:0000256" key="3">
    <source>
        <dbReference type="ARBA" id="ARBA00010312"/>
    </source>
</evidence>
<evidence type="ECO:0000256" key="2">
    <source>
        <dbReference type="ARBA" id="ARBA00004196"/>
    </source>
</evidence>
<comment type="subcellular location">
    <subcellularLocation>
        <location evidence="2">Cell envelope</location>
    </subcellularLocation>
</comment>
<sequence length="161" mass="17340">EHARLFLLFGVAEDHDSNPIKLGLGRLKARGAKIISINPVRTGYSAIADEFLAITPGTDGLLVFALIHCLLEAGRIDTEFLVRYTNAHHLVTDAPGAAEHGLIARDAAGRELCFDRASGTFLDAQTVGTDPALIGEFALPDGRRARPAFALLAERYCAPQY</sequence>
<keyword evidence="5" id="KW-0560">Oxidoreductase</keyword>
<dbReference type="SUPFAM" id="SSF53706">
    <property type="entry name" value="Formate dehydrogenase/DMSO reductase, domains 1-3"/>
    <property type="match status" value="1"/>
</dbReference>
<dbReference type="PANTHER" id="PTHR43598:SF5">
    <property type="entry name" value="DMSO REDUCTASE CHAIN A"/>
    <property type="match status" value="1"/>
</dbReference>
<name>T0Z8V7_9ZZZZ</name>
<evidence type="ECO:0000256" key="1">
    <source>
        <dbReference type="ARBA" id="ARBA00001966"/>
    </source>
</evidence>
<dbReference type="EMBL" id="AUZY01009637">
    <property type="protein sequence ID" value="EQD41458.1"/>
    <property type="molecule type" value="Genomic_DNA"/>
</dbReference>
<keyword evidence="4" id="KW-0479">Metal-binding</keyword>
<dbReference type="GO" id="GO:0051539">
    <property type="term" value="F:4 iron, 4 sulfur cluster binding"/>
    <property type="evidence" value="ECO:0007669"/>
    <property type="project" value="UniProtKB-KW"/>
</dbReference>
<keyword evidence="4" id="KW-0408">Iron</keyword>
<dbReference type="GO" id="GO:0030313">
    <property type="term" value="C:cell envelope"/>
    <property type="evidence" value="ECO:0007669"/>
    <property type="project" value="UniProtKB-SubCell"/>
</dbReference>
<dbReference type="AlphaFoldDB" id="T0Z8V7"/>
<dbReference type="PANTHER" id="PTHR43598">
    <property type="entry name" value="TUNGSTEN-CONTAINING FORMYLMETHANOFURAN DEHYDROGENASE 2 SUBUNIT B"/>
    <property type="match status" value="1"/>
</dbReference>
<keyword evidence="4" id="KW-0411">Iron-sulfur</keyword>
<reference evidence="6" key="1">
    <citation type="submission" date="2013-08" db="EMBL/GenBank/DDBJ databases">
        <authorList>
            <person name="Mendez C."/>
            <person name="Richter M."/>
            <person name="Ferrer M."/>
            <person name="Sanchez J."/>
        </authorList>
    </citation>
    <scope>NUCLEOTIDE SEQUENCE</scope>
</reference>
<comment type="similarity">
    <text evidence="3">Belongs to the prokaryotic molybdopterin-containing oxidoreductase family.</text>
</comment>
<reference evidence="6" key="2">
    <citation type="journal article" date="2014" name="ISME J.">
        <title>Microbial stratification in low pH oxic and suboxic macroscopic growths along an acid mine drainage.</title>
        <authorList>
            <person name="Mendez-Garcia C."/>
            <person name="Mesa V."/>
            <person name="Sprenger R.R."/>
            <person name="Richter M."/>
            <person name="Diez M.S."/>
            <person name="Solano J."/>
            <person name="Bargiela R."/>
            <person name="Golyshina O.V."/>
            <person name="Manteca A."/>
            <person name="Ramos J.L."/>
            <person name="Gallego J.R."/>
            <person name="Llorente I."/>
            <person name="Martins Dos Santos V.A."/>
            <person name="Jensen O.N."/>
            <person name="Pelaez A.I."/>
            <person name="Sanchez J."/>
            <person name="Ferrer M."/>
        </authorList>
    </citation>
    <scope>NUCLEOTIDE SEQUENCE</scope>
</reference>
<dbReference type="Gene3D" id="3.40.228.10">
    <property type="entry name" value="Dimethylsulfoxide Reductase, domain 2"/>
    <property type="match status" value="1"/>
</dbReference>
<evidence type="ECO:0000256" key="5">
    <source>
        <dbReference type="ARBA" id="ARBA00023002"/>
    </source>
</evidence>
<organism evidence="6">
    <name type="scientific">mine drainage metagenome</name>
    <dbReference type="NCBI Taxonomy" id="410659"/>
    <lineage>
        <taxon>unclassified sequences</taxon>
        <taxon>metagenomes</taxon>
        <taxon>ecological metagenomes</taxon>
    </lineage>
</organism>
<feature type="non-terminal residue" evidence="6">
    <location>
        <position position="161"/>
    </location>
</feature>
<feature type="non-terminal residue" evidence="6">
    <location>
        <position position="1"/>
    </location>
</feature>
<evidence type="ECO:0000256" key="4">
    <source>
        <dbReference type="ARBA" id="ARBA00022485"/>
    </source>
</evidence>
<evidence type="ECO:0000313" key="6">
    <source>
        <dbReference type="EMBL" id="EQD41458.1"/>
    </source>
</evidence>
<dbReference type="GO" id="GO:0016491">
    <property type="term" value="F:oxidoreductase activity"/>
    <property type="evidence" value="ECO:0007669"/>
    <property type="project" value="UniProtKB-KW"/>
</dbReference>
<comment type="cofactor">
    <cofactor evidence="1">
        <name>[4Fe-4S] cluster</name>
        <dbReference type="ChEBI" id="CHEBI:49883"/>
    </cofactor>
</comment>
<accession>T0Z8V7</accession>
<proteinExistence type="inferred from homology"/>
<gene>
    <name evidence="6" type="ORF">B1B_14538</name>
</gene>
<comment type="caution">
    <text evidence="6">The sequence shown here is derived from an EMBL/GenBank/DDBJ whole genome shotgun (WGS) entry which is preliminary data.</text>
</comment>
<keyword evidence="4" id="KW-0004">4Fe-4S</keyword>
<protein>
    <submittedName>
        <fullName evidence="6">Thiosulfate reductase</fullName>
    </submittedName>
</protein>